<reference evidence="4 5" key="1">
    <citation type="journal article" date="2013" name="Genome Announc.">
        <title>Draft Genome Sequence of Staphylococcus simulans UMC-CNS-990, Isolated from a Case of Chronic Bovine Mastitis.</title>
        <authorList>
            <person name="Calcutt M.J."/>
            <person name="Foecking M.F."/>
            <person name="Hsieh H.Y."/>
            <person name="Perry J."/>
            <person name="Stewart G.C."/>
            <person name="Middleton J.R."/>
        </authorList>
    </citation>
    <scope>NUCLEOTIDE SEQUENCE [LARGE SCALE GENOMIC DNA]</scope>
    <source>
        <strain evidence="4 5">UMC-CNS-990</strain>
    </source>
</reference>
<dbReference type="InterPro" id="IPR009430">
    <property type="entry name" value="GvpL/GvpF"/>
</dbReference>
<dbReference type="EMBL" id="AXDY01000004">
    <property type="protein sequence ID" value="ERS93733.1"/>
    <property type="molecule type" value="Genomic_DNA"/>
</dbReference>
<dbReference type="PANTHER" id="PTHR36852:SF1">
    <property type="entry name" value="PROTEIN GVPL 2"/>
    <property type="match status" value="1"/>
</dbReference>
<name>A0ABN0PDS3_STASI</name>
<evidence type="ECO:0000256" key="2">
    <source>
        <dbReference type="ARBA" id="ARBA00035108"/>
    </source>
</evidence>
<protein>
    <recommendedName>
        <fullName evidence="6">Gas vesicle protein GvpL</fullName>
    </recommendedName>
</protein>
<comment type="subcellular location">
    <subcellularLocation>
        <location evidence="2">Gas vesicle</location>
    </subcellularLocation>
</comment>
<dbReference type="Pfam" id="PF06386">
    <property type="entry name" value="GvpL_GvpF"/>
    <property type="match status" value="1"/>
</dbReference>
<evidence type="ECO:0000256" key="3">
    <source>
        <dbReference type="ARBA" id="ARBA00035643"/>
    </source>
</evidence>
<evidence type="ECO:0000256" key="1">
    <source>
        <dbReference type="ARBA" id="ARBA00022987"/>
    </source>
</evidence>
<comment type="similarity">
    <text evidence="3">Belongs to the gas vesicle GvpF/GvpL family.</text>
</comment>
<evidence type="ECO:0000313" key="5">
    <source>
        <dbReference type="Proteomes" id="UP000017131"/>
    </source>
</evidence>
<comment type="caution">
    <text evidence="4">The sequence shown here is derived from an EMBL/GenBank/DDBJ whole genome shotgun (WGS) entry which is preliminary data.</text>
</comment>
<keyword evidence="1" id="KW-0304">Gas vesicle</keyword>
<evidence type="ECO:0000313" key="4">
    <source>
        <dbReference type="EMBL" id="ERS93733.1"/>
    </source>
</evidence>
<gene>
    <name evidence="4" type="ORF">SSIM_05925</name>
</gene>
<organism evidence="4 5">
    <name type="scientific">Staphylococcus simulans UMC-CNS-990</name>
    <dbReference type="NCBI Taxonomy" id="1405498"/>
    <lineage>
        <taxon>Bacteria</taxon>
        <taxon>Bacillati</taxon>
        <taxon>Bacillota</taxon>
        <taxon>Bacilli</taxon>
        <taxon>Bacillales</taxon>
        <taxon>Staphylococcaceae</taxon>
        <taxon>Staphylococcus</taxon>
    </lineage>
</organism>
<keyword evidence="5" id="KW-1185">Reference proteome</keyword>
<dbReference type="RefSeq" id="WP_002481456.1">
    <property type="nucleotide sequence ID" value="NZ_AXDY01000004.1"/>
</dbReference>
<evidence type="ECO:0008006" key="6">
    <source>
        <dbReference type="Google" id="ProtNLM"/>
    </source>
</evidence>
<dbReference type="GeneID" id="77332425"/>
<accession>A0ABN0PDS3</accession>
<dbReference type="Proteomes" id="UP000017131">
    <property type="component" value="Unassembled WGS sequence"/>
</dbReference>
<dbReference type="PANTHER" id="PTHR36852">
    <property type="entry name" value="PROTEIN GVPL 2"/>
    <property type="match status" value="1"/>
</dbReference>
<sequence length="269" mass="31355">MENLLYLYALVPEAELENQDLPSLTGFDGEGSLYTVPVDDKITAIVCDLDGNEYSEEVIEDKIDNDMEWLQKKAVHHHETIETLYQNFTLVPLKFCTIYKTKDSLKSTIQGYSEKITATFNFLEDKEEWTVKIYTNDKKLRKEVSKNNKAVEEKREEIKDLPRGRRFFAEKKIDSIVDKELENEKDRVSEDLHQNLKALAVDFSIKKNWGRDVTGLEEEMVYNSVYLVPNEKVNDFLEVIDDTKNELPEEGWHIEVAGPWPAYHFSSFN</sequence>
<proteinExistence type="inferred from homology"/>